<evidence type="ECO:0000313" key="2">
    <source>
        <dbReference type="EMBL" id="RKP59214.1"/>
    </source>
</evidence>
<name>A0A494Y999_9BURK</name>
<gene>
    <name evidence="2" type="ORF">D7S86_04785</name>
</gene>
<evidence type="ECO:0000313" key="3">
    <source>
        <dbReference type="Proteomes" id="UP000270342"/>
    </source>
</evidence>
<accession>A0A494Y999</accession>
<dbReference type="EMBL" id="RBZU01000001">
    <property type="protein sequence ID" value="RKP59214.1"/>
    <property type="molecule type" value="Genomic_DNA"/>
</dbReference>
<comment type="caution">
    <text evidence="2">The sequence shown here is derived from an EMBL/GenBank/DDBJ whole genome shotgun (WGS) entry which is preliminary data.</text>
</comment>
<proteinExistence type="predicted"/>
<organism evidence="2 3">
    <name type="scientific">Pararobbsia silviterrae</name>
    <dbReference type="NCBI Taxonomy" id="1792498"/>
    <lineage>
        <taxon>Bacteria</taxon>
        <taxon>Pseudomonadati</taxon>
        <taxon>Pseudomonadota</taxon>
        <taxon>Betaproteobacteria</taxon>
        <taxon>Burkholderiales</taxon>
        <taxon>Burkholderiaceae</taxon>
        <taxon>Pararobbsia</taxon>
    </lineage>
</organism>
<protein>
    <submittedName>
        <fullName evidence="2">Uncharacterized protein</fullName>
    </submittedName>
</protein>
<evidence type="ECO:0000256" key="1">
    <source>
        <dbReference type="SAM" id="MobiDB-lite"/>
    </source>
</evidence>
<sequence length="94" mass="10303">MMRNSDSYVFAHARTCAARVLRRRVHSKVRQNGPGGVDTIATARDAIGRRHARHVDSKSVMPTSHAGMTQTSHDLACGRRRLGNALARAQPTLT</sequence>
<dbReference type="Proteomes" id="UP000270342">
    <property type="component" value="Unassembled WGS sequence"/>
</dbReference>
<feature type="compositionally biased region" description="Polar residues" evidence="1">
    <location>
        <begin position="60"/>
        <end position="73"/>
    </location>
</feature>
<dbReference type="AlphaFoldDB" id="A0A494Y999"/>
<reference evidence="2 3" key="1">
    <citation type="submission" date="2018-10" db="EMBL/GenBank/DDBJ databases">
        <title>Robbsia sp. DHC34, isolated from soil.</title>
        <authorList>
            <person name="Gao Z.-H."/>
            <person name="Qiu L.-H."/>
        </authorList>
    </citation>
    <scope>NUCLEOTIDE SEQUENCE [LARGE SCALE GENOMIC DNA]</scope>
    <source>
        <strain evidence="2 3">DHC34</strain>
    </source>
</reference>
<keyword evidence="3" id="KW-1185">Reference proteome</keyword>
<feature type="region of interest" description="Disordered" evidence="1">
    <location>
        <begin position="51"/>
        <end position="73"/>
    </location>
</feature>